<evidence type="ECO:0000256" key="2">
    <source>
        <dbReference type="ARBA" id="ARBA00022490"/>
    </source>
</evidence>
<sequence length="296" mass="32280">MSNQGYPGNRPTGYGGPPPPQGSGYGGPPPPQGSGYGQPPQQGSGYGGRPPPPPSQSGYGGPPPPQGSGFGQGYNQNPGYGQQRPQGYGAQGGFGQQQGYGAAPPPPPRQQQANGPNPQISQQELYFWFQAVDTDRSGALDATELQRALINGDWSPFSIDTVRLMMTMFDRDMSGTIDFQEFAGLWRYIEDWKKCFRTFDRDGSGTIDRSELLGALTAFGFRVSQQVIDILIKKMDMLDGVKNKKGRGDIGFDRFIYACVTVKTLSESFRALDTNNDGWVELNYDSFLMMSITNKI</sequence>
<keyword evidence="9" id="KW-1185">Reference proteome</keyword>
<keyword evidence="2" id="KW-0963">Cytoplasm</keyword>
<dbReference type="SMART" id="SM00054">
    <property type="entry name" value="EFh"/>
    <property type="match status" value="4"/>
</dbReference>
<dbReference type="InterPro" id="IPR018247">
    <property type="entry name" value="EF_Hand_1_Ca_BS"/>
</dbReference>
<evidence type="ECO:0000256" key="1">
    <source>
        <dbReference type="ARBA" id="ARBA00004496"/>
    </source>
</evidence>
<comment type="subcellular location">
    <subcellularLocation>
        <location evidence="1">Cytoplasm</location>
    </subcellularLocation>
</comment>
<keyword evidence="3" id="KW-0479">Metal-binding</keyword>
<feature type="domain" description="EF-hand" evidence="7">
    <location>
        <begin position="120"/>
        <end position="155"/>
    </location>
</feature>
<dbReference type="Proteomes" id="UP000187429">
    <property type="component" value="Unassembled WGS sequence"/>
</dbReference>
<protein>
    <submittedName>
        <fullName evidence="8">Programmed cell death protein 6</fullName>
    </submittedName>
</protein>
<dbReference type="SUPFAM" id="SSF47473">
    <property type="entry name" value="EF-hand"/>
    <property type="match status" value="1"/>
</dbReference>
<dbReference type="PANTHER" id="PTHR46212:SF3">
    <property type="entry name" value="GH27120P"/>
    <property type="match status" value="1"/>
</dbReference>
<evidence type="ECO:0000256" key="5">
    <source>
        <dbReference type="ARBA" id="ARBA00022837"/>
    </source>
</evidence>
<dbReference type="GO" id="GO:0005737">
    <property type="term" value="C:cytoplasm"/>
    <property type="evidence" value="ECO:0007669"/>
    <property type="project" value="UniProtKB-SubCell"/>
</dbReference>
<evidence type="ECO:0000259" key="7">
    <source>
        <dbReference type="PROSITE" id="PS50222"/>
    </source>
</evidence>
<feature type="compositionally biased region" description="Pro residues" evidence="6">
    <location>
        <begin position="49"/>
        <end position="66"/>
    </location>
</feature>
<dbReference type="InterPro" id="IPR051426">
    <property type="entry name" value="Peflin/Sorcin_CaBP"/>
</dbReference>
<dbReference type="Pfam" id="PF13405">
    <property type="entry name" value="EF-hand_6"/>
    <property type="match status" value="1"/>
</dbReference>
<dbReference type="PROSITE" id="PS50222">
    <property type="entry name" value="EF_HAND_2"/>
    <property type="match status" value="2"/>
</dbReference>
<comment type="caution">
    <text evidence="8">The sequence shown here is derived from an EMBL/GenBank/DDBJ whole genome shotgun (WGS) entry which is preliminary data.</text>
</comment>
<feature type="compositionally biased region" description="Low complexity" evidence="6">
    <location>
        <begin position="73"/>
        <end position="88"/>
    </location>
</feature>
<dbReference type="PROSITE" id="PS00018">
    <property type="entry name" value="EF_HAND_1"/>
    <property type="match status" value="2"/>
</dbReference>
<reference evidence="9" key="1">
    <citation type="submission" date="2017-01" db="EMBL/GenBank/DDBJ databases">
        <authorList>
            <person name="Wang Y."/>
            <person name="White M."/>
            <person name="Kvist S."/>
            <person name="Moncalvo J.-M."/>
        </authorList>
    </citation>
    <scope>NUCLEOTIDE SEQUENCE [LARGE SCALE GENOMIC DNA]</scope>
    <source>
        <strain evidence="9">ID-206-W2</strain>
    </source>
</reference>
<dbReference type="EMBL" id="LSSM01001204">
    <property type="protein sequence ID" value="OMJ27052.1"/>
    <property type="molecule type" value="Genomic_DNA"/>
</dbReference>
<feature type="compositionally biased region" description="Gly residues" evidence="6">
    <location>
        <begin position="89"/>
        <end position="98"/>
    </location>
</feature>
<evidence type="ECO:0000313" key="8">
    <source>
        <dbReference type="EMBL" id="OMJ27052.1"/>
    </source>
</evidence>
<feature type="domain" description="EF-hand" evidence="7">
    <location>
        <begin position="187"/>
        <end position="222"/>
    </location>
</feature>
<evidence type="ECO:0000256" key="3">
    <source>
        <dbReference type="ARBA" id="ARBA00022723"/>
    </source>
</evidence>
<dbReference type="AlphaFoldDB" id="A0A1R1YJH9"/>
<evidence type="ECO:0000256" key="6">
    <source>
        <dbReference type="SAM" id="MobiDB-lite"/>
    </source>
</evidence>
<dbReference type="InterPro" id="IPR011992">
    <property type="entry name" value="EF-hand-dom_pair"/>
</dbReference>
<dbReference type="OrthoDB" id="186625at2759"/>
<proteinExistence type="predicted"/>
<accession>A0A1R1YJH9</accession>
<dbReference type="PANTHER" id="PTHR46212">
    <property type="entry name" value="PEFLIN"/>
    <property type="match status" value="1"/>
</dbReference>
<feature type="compositionally biased region" description="Low complexity" evidence="6">
    <location>
        <begin position="1"/>
        <end position="12"/>
    </location>
</feature>
<feature type="compositionally biased region" description="Pro residues" evidence="6">
    <location>
        <begin position="16"/>
        <end position="32"/>
    </location>
</feature>
<gene>
    <name evidence="8" type="ORF">AYI69_g3528</name>
</gene>
<evidence type="ECO:0000313" key="9">
    <source>
        <dbReference type="Proteomes" id="UP000187429"/>
    </source>
</evidence>
<dbReference type="CDD" id="cd16180">
    <property type="entry name" value="EFh_PEF_Group_I"/>
    <property type="match status" value="1"/>
</dbReference>
<keyword evidence="5" id="KW-0106">Calcium</keyword>
<name>A0A1R1YJH9_9FUNG</name>
<dbReference type="InterPro" id="IPR002048">
    <property type="entry name" value="EF_hand_dom"/>
</dbReference>
<dbReference type="GO" id="GO:0005509">
    <property type="term" value="F:calcium ion binding"/>
    <property type="evidence" value="ECO:0007669"/>
    <property type="project" value="InterPro"/>
</dbReference>
<organism evidence="8 9">
    <name type="scientific">Smittium culicis</name>
    <dbReference type="NCBI Taxonomy" id="133412"/>
    <lineage>
        <taxon>Eukaryota</taxon>
        <taxon>Fungi</taxon>
        <taxon>Fungi incertae sedis</taxon>
        <taxon>Zoopagomycota</taxon>
        <taxon>Kickxellomycotina</taxon>
        <taxon>Harpellomycetes</taxon>
        <taxon>Harpellales</taxon>
        <taxon>Legeriomycetaceae</taxon>
        <taxon>Smittium</taxon>
    </lineage>
</organism>
<feature type="region of interest" description="Disordered" evidence="6">
    <location>
        <begin position="1"/>
        <end position="118"/>
    </location>
</feature>
<dbReference type="GO" id="GO:0048306">
    <property type="term" value="F:calcium-dependent protein binding"/>
    <property type="evidence" value="ECO:0007669"/>
    <property type="project" value="UniProtKB-ARBA"/>
</dbReference>
<keyword evidence="4" id="KW-0677">Repeat</keyword>
<dbReference type="Gene3D" id="1.10.238.10">
    <property type="entry name" value="EF-hand"/>
    <property type="match status" value="1"/>
</dbReference>
<evidence type="ECO:0000256" key="4">
    <source>
        <dbReference type="ARBA" id="ARBA00022737"/>
    </source>
</evidence>
<dbReference type="Pfam" id="PF13499">
    <property type="entry name" value="EF-hand_7"/>
    <property type="match status" value="1"/>
</dbReference>